<accession>A0A9D4BY94</accession>
<reference evidence="1" key="2">
    <citation type="submission" date="2020-11" db="EMBL/GenBank/DDBJ databases">
        <authorList>
            <person name="McCartney M.A."/>
            <person name="Auch B."/>
            <person name="Kono T."/>
            <person name="Mallez S."/>
            <person name="Becker A."/>
            <person name="Gohl D.M."/>
            <person name="Silverstein K.A.T."/>
            <person name="Koren S."/>
            <person name="Bechman K.B."/>
            <person name="Herman A."/>
            <person name="Abrahante J.E."/>
            <person name="Garbe J."/>
        </authorList>
    </citation>
    <scope>NUCLEOTIDE SEQUENCE</scope>
    <source>
        <strain evidence="1">Duluth1</strain>
        <tissue evidence="1">Whole animal</tissue>
    </source>
</reference>
<name>A0A9D4BY94_DREPO</name>
<evidence type="ECO:0000313" key="1">
    <source>
        <dbReference type="EMBL" id="KAH3713176.1"/>
    </source>
</evidence>
<keyword evidence="2" id="KW-1185">Reference proteome</keyword>
<gene>
    <name evidence="1" type="ORF">DPMN_072962</name>
</gene>
<comment type="caution">
    <text evidence="1">The sequence shown here is derived from an EMBL/GenBank/DDBJ whole genome shotgun (WGS) entry which is preliminary data.</text>
</comment>
<proteinExistence type="predicted"/>
<dbReference type="AlphaFoldDB" id="A0A9D4BY94"/>
<organism evidence="1 2">
    <name type="scientific">Dreissena polymorpha</name>
    <name type="common">Zebra mussel</name>
    <name type="synonym">Mytilus polymorpha</name>
    <dbReference type="NCBI Taxonomy" id="45954"/>
    <lineage>
        <taxon>Eukaryota</taxon>
        <taxon>Metazoa</taxon>
        <taxon>Spiralia</taxon>
        <taxon>Lophotrochozoa</taxon>
        <taxon>Mollusca</taxon>
        <taxon>Bivalvia</taxon>
        <taxon>Autobranchia</taxon>
        <taxon>Heteroconchia</taxon>
        <taxon>Euheterodonta</taxon>
        <taxon>Imparidentia</taxon>
        <taxon>Neoheterodontei</taxon>
        <taxon>Myida</taxon>
        <taxon>Dreissenoidea</taxon>
        <taxon>Dreissenidae</taxon>
        <taxon>Dreissena</taxon>
    </lineage>
</organism>
<protein>
    <submittedName>
        <fullName evidence="1">Uncharacterized protein</fullName>
    </submittedName>
</protein>
<reference evidence="1" key="1">
    <citation type="journal article" date="2019" name="bioRxiv">
        <title>The Genome of the Zebra Mussel, Dreissena polymorpha: A Resource for Invasive Species Research.</title>
        <authorList>
            <person name="McCartney M.A."/>
            <person name="Auch B."/>
            <person name="Kono T."/>
            <person name="Mallez S."/>
            <person name="Zhang Y."/>
            <person name="Obille A."/>
            <person name="Becker A."/>
            <person name="Abrahante J.E."/>
            <person name="Garbe J."/>
            <person name="Badalamenti J.P."/>
            <person name="Herman A."/>
            <person name="Mangelson H."/>
            <person name="Liachko I."/>
            <person name="Sullivan S."/>
            <person name="Sone E.D."/>
            <person name="Koren S."/>
            <person name="Silverstein K.A.T."/>
            <person name="Beckman K.B."/>
            <person name="Gohl D.M."/>
        </authorList>
    </citation>
    <scope>NUCLEOTIDE SEQUENCE</scope>
    <source>
        <strain evidence="1">Duluth1</strain>
        <tissue evidence="1">Whole animal</tissue>
    </source>
</reference>
<sequence length="69" mass="8344">MPDIRYQSFYRDYSYQVSFVESRMDPFILLYRIPLKLAVKRLGQQLERARRDRGESHPQKIFSPVHISL</sequence>
<dbReference type="Proteomes" id="UP000828390">
    <property type="component" value="Unassembled WGS sequence"/>
</dbReference>
<dbReference type="EMBL" id="JAIWYP010000014">
    <property type="protein sequence ID" value="KAH3713176.1"/>
    <property type="molecule type" value="Genomic_DNA"/>
</dbReference>
<evidence type="ECO:0000313" key="2">
    <source>
        <dbReference type="Proteomes" id="UP000828390"/>
    </source>
</evidence>